<protein>
    <submittedName>
        <fullName evidence="2">Uncharacterized protein</fullName>
    </submittedName>
</protein>
<dbReference type="AlphaFoldDB" id="X0LVL6"/>
<evidence type="ECO:0000256" key="1">
    <source>
        <dbReference type="SAM" id="Phobius"/>
    </source>
</evidence>
<keyword evidence="1" id="KW-0812">Transmembrane</keyword>
<dbReference type="EMBL" id="KK035485">
    <property type="protein sequence ID" value="EXM12540.1"/>
    <property type="molecule type" value="Genomic_DNA"/>
</dbReference>
<feature type="transmembrane region" description="Helical" evidence="1">
    <location>
        <begin position="62"/>
        <end position="85"/>
    </location>
</feature>
<feature type="transmembrane region" description="Helical" evidence="1">
    <location>
        <begin position="36"/>
        <end position="56"/>
    </location>
</feature>
<accession>X0LVL6</accession>
<keyword evidence="1" id="KW-0472">Membrane</keyword>
<dbReference type="Proteomes" id="UP000030701">
    <property type="component" value="Unassembled WGS sequence"/>
</dbReference>
<dbReference type="OrthoDB" id="5100437at2759"/>
<name>X0LVL6_FUSOX</name>
<keyword evidence="1" id="KW-1133">Transmembrane helix</keyword>
<sequence>MSATTSAIVAIMLRLTLNQSKTCFQGLDLTATSTPLFLADLVALEILVGILVWYTSSFTTRFTAYLVIELLVVMTSMTLIALCFWRKIRILIHLGHFNIVEEDNAVGRQIHK</sequence>
<organism evidence="2">
    <name type="scientific">Fusarium oxysporum f. sp. vasinfectum 25433</name>
    <dbReference type="NCBI Taxonomy" id="1089449"/>
    <lineage>
        <taxon>Eukaryota</taxon>
        <taxon>Fungi</taxon>
        <taxon>Dikarya</taxon>
        <taxon>Ascomycota</taxon>
        <taxon>Pezizomycotina</taxon>
        <taxon>Sordariomycetes</taxon>
        <taxon>Hypocreomycetidae</taxon>
        <taxon>Hypocreales</taxon>
        <taxon>Nectriaceae</taxon>
        <taxon>Fusarium</taxon>
        <taxon>Fusarium oxysporum species complex</taxon>
    </lineage>
</organism>
<proteinExistence type="predicted"/>
<reference evidence="2" key="1">
    <citation type="submission" date="2011-11" db="EMBL/GenBank/DDBJ databases">
        <title>The Genome Sequence of Fusarium oxysporum Cotton.</title>
        <authorList>
            <consortium name="The Broad Institute Genome Sequencing Platform"/>
            <person name="Ma L.-J."/>
            <person name="Gale L.R."/>
            <person name="Schwartz D.C."/>
            <person name="Zhou S."/>
            <person name="Corby-Kistler H."/>
            <person name="Young S.K."/>
            <person name="Zeng Q."/>
            <person name="Gargeya S."/>
            <person name="Fitzgerald M."/>
            <person name="Haas B."/>
            <person name="Abouelleil A."/>
            <person name="Alvarado L."/>
            <person name="Arachchi H.M."/>
            <person name="Berlin A."/>
            <person name="Brown A."/>
            <person name="Chapman S.B."/>
            <person name="Chen Z."/>
            <person name="Dunbar C."/>
            <person name="Freedman E."/>
            <person name="Gearin G."/>
            <person name="Goldberg J."/>
            <person name="Griggs A."/>
            <person name="Gujja S."/>
            <person name="Heiman D."/>
            <person name="Howarth C."/>
            <person name="Larson L."/>
            <person name="Lui A."/>
            <person name="MacDonald P.J.P."/>
            <person name="Montmayeur A."/>
            <person name="Murphy C."/>
            <person name="Neiman D."/>
            <person name="Pearson M."/>
            <person name="Priest M."/>
            <person name="Roberts A."/>
            <person name="Saif S."/>
            <person name="Shea T."/>
            <person name="Shenoy N."/>
            <person name="Sisk P."/>
            <person name="Stolte C."/>
            <person name="Sykes S."/>
            <person name="Wortman J."/>
            <person name="Nusbaum C."/>
            <person name="Birren B."/>
        </authorList>
    </citation>
    <scope>NUCLEOTIDE SEQUENCE [LARGE SCALE GENOMIC DNA]</scope>
    <source>
        <strain evidence="2">25433</strain>
    </source>
</reference>
<evidence type="ECO:0000313" key="2">
    <source>
        <dbReference type="EMBL" id="EXM12540.1"/>
    </source>
</evidence>
<gene>
    <name evidence="2" type="ORF">FOTG_18961</name>
</gene>
<dbReference type="HOGENOM" id="CLU_2197098_0_0_1"/>
<reference evidence="2" key="2">
    <citation type="submission" date="2014-03" db="EMBL/GenBank/DDBJ databases">
        <title>The Genome Annotation of Fusarium oxysporum Cotton.</title>
        <authorList>
            <consortium name="The Broad Institute Genomics Platform"/>
            <person name="Ma L.-J."/>
            <person name="Corby-Kistler H."/>
            <person name="Broz K."/>
            <person name="Gale L.R."/>
            <person name="Jonkers W."/>
            <person name="O'Donnell K."/>
            <person name="Ploetz R."/>
            <person name="Steinberg C."/>
            <person name="Schwartz D.C."/>
            <person name="VanEtten H."/>
            <person name="Zhou S."/>
            <person name="Young S.K."/>
            <person name="Zeng Q."/>
            <person name="Gargeya S."/>
            <person name="Fitzgerald M."/>
            <person name="Abouelleil A."/>
            <person name="Alvarado L."/>
            <person name="Chapman S.B."/>
            <person name="Gainer-Dewar J."/>
            <person name="Goldberg J."/>
            <person name="Griggs A."/>
            <person name="Gujja S."/>
            <person name="Hansen M."/>
            <person name="Howarth C."/>
            <person name="Imamovic A."/>
            <person name="Ireland A."/>
            <person name="Larimer J."/>
            <person name="McCowan C."/>
            <person name="Murphy C."/>
            <person name="Pearson M."/>
            <person name="Poon T.W."/>
            <person name="Priest M."/>
            <person name="Roberts A."/>
            <person name="Saif S."/>
            <person name="Shea T."/>
            <person name="Sykes S."/>
            <person name="Wortman J."/>
            <person name="Nusbaum C."/>
            <person name="Birren B."/>
        </authorList>
    </citation>
    <scope>NUCLEOTIDE SEQUENCE</scope>
    <source>
        <strain evidence="2">25433</strain>
    </source>
</reference>